<evidence type="ECO:0000256" key="1">
    <source>
        <dbReference type="ARBA" id="ARBA00022801"/>
    </source>
</evidence>
<dbReference type="InterPro" id="IPR000073">
    <property type="entry name" value="AB_hydrolase_1"/>
</dbReference>
<dbReference type="GO" id="GO:0016746">
    <property type="term" value="F:acyltransferase activity"/>
    <property type="evidence" value="ECO:0007669"/>
    <property type="project" value="UniProtKB-KW"/>
</dbReference>
<dbReference type="Pfam" id="PF00561">
    <property type="entry name" value="Abhydrolase_1"/>
    <property type="match status" value="1"/>
</dbReference>
<dbReference type="Proteomes" id="UP000007384">
    <property type="component" value="Chromosome"/>
</dbReference>
<dbReference type="InterPro" id="IPR050266">
    <property type="entry name" value="AB_hydrolase_sf"/>
</dbReference>
<dbReference type="PANTHER" id="PTHR43798">
    <property type="entry name" value="MONOACYLGLYCEROL LIPASE"/>
    <property type="match status" value="1"/>
</dbReference>
<reference evidence="3" key="1">
    <citation type="submission" date="2012-03" db="EMBL/GenBank/DDBJ databases">
        <title>Complete sequence of Fervidobacterium pennivorans DSM 9078.</title>
        <authorList>
            <consortium name="US DOE Joint Genome Institute"/>
            <person name="Lucas S."/>
            <person name="Han J."/>
            <person name="Lapidus A."/>
            <person name="Cheng J.-F."/>
            <person name="Goodwin L."/>
            <person name="Pitluck S."/>
            <person name="Peters L."/>
            <person name="Ovchinnikova G."/>
            <person name="Lu M."/>
            <person name="Detter J.C."/>
            <person name="Han C."/>
            <person name="Tapia R."/>
            <person name="Land M."/>
            <person name="Hauser L."/>
            <person name="Kyrpides N."/>
            <person name="Ivanova N."/>
            <person name="Pagani I."/>
            <person name="Noll K.M."/>
            <person name="Woyke T."/>
        </authorList>
    </citation>
    <scope>NUCLEOTIDE SEQUENCE</scope>
    <source>
        <strain evidence="3">DSM 9078</strain>
    </source>
</reference>
<feature type="domain" description="AB hydrolase-1" evidence="2">
    <location>
        <begin position="31"/>
        <end position="261"/>
    </location>
</feature>
<dbReference type="KEGG" id="fpe:Ferpe_1695"/>
<sequence>MKDEFLTSDGIKIEYEYNCQKNDDLDGETVAIVFLNGIFMHYESWKILSKGIPQNIPVLFHNFRCQWGSGCAEDKECSFERHVEDLKELLDYLGIKKAKFIGTSYGGEVGMLFGATYPEYVEAMMIITSTARVDKVMESKVLRWKDGAKSRNSEIFVNSWLTDVYSEGYINSINNLSQIIASRLTGFNYEGAVRLLNVFLRLNDLNLLEKVKNFEFPVLIISAEEDNIKPKKFSEEIYRQLKNALHLTIPNSGHAVVVEKPKEIGYLISTFVRNWKL</sequence>
<dbReference type="AlphaFoldDB" id="H9UE10"/>
<dbReference type="OrthoDB" id="53505at2"/>
<organism evidence="3 4">
    <name type="scientific">Fervidobacterium pennivorans (strain DSM 9078 / Ven5)</name>
    <dbReference type="NCBI Taxonomy" id="771875"/>
    <lineage>
        <taxon>Bacteria</taxon>
        <taxon>Thermotogati</taxon>
        <taxon>Thermotogota</taxon>
        <taxon>Thermotogae</taxon>
        <taxon>Thermotogales</taxon>
        <taxon>Fervidobacteriaceae</taxon>
        <taxon>Fervidobacterium</taxon>
    </lineage>
</organism>
<dbReference type="STRING" id="771875.Ferpe_1695"/>
<evidence type="ECO:0000313" key="4">
    <source>
        <dbReference type="Proteomes" id="UP000007384"/>
    </source>
</evidence>
<dbReference type="GO" id="GO:0016787">
    <property type="term" value="F:hydrolase activity"/>
    <property type="evidence" value="ECO:0007669"/>
    <property type="project" value="UniProtKB-KW"/>
</dbReference>
<protein>
    <submittedName>
        <fullName evidence="3">Hydrolase or acyltransferase of alpha/beta superfamily</fullName>
    </submittedName>
</protein>
<dbReference type="PATRIC" id="fig|771875.3.peg.1712"/>
<dbReference type="eggNOG" id="COG2267">
    <property type="taxonomic scope" value="Bacteria"/>
</dbReference>
<keyword evidence="3" id="KW-0808">Transferase</keyword>
<dbReference type="RefSeq" id="WP_014452187.1">
    <property type="nucleotide sequence ID" value="NC_017095.1"/>
</dbReference>
<name>H9UE10_FERPD</name>
<gene>
    <name evidence="3" type="ordered locus">Ferpe_1695</name>
</gene>
<dbReference type="InterPro" id="IPR029058">
    <property type="entry name" value="AB_hydrolase_fold"/>
</dbReference>
<proteinExistence type="predicted"/>
<keyword evidence="4" id="KW-1185">Reference proteome</keyword>
<evidence type="ECO:0000313" key="3">
    <source>
        <dbReference type="EMBL" id="AFG35753.1"/>
    </source>
</evidence>
<dbReference type="GO" id="GO:0016020">
    <property type="term" value="C:membrane"/>
    <property type="evidence" value="ECO:0007669"/>
    <property type="project" value="TreeGrafter"/>
</dbReference>
<dbReference type="EMBL" id="CP003260">
    <property type="protein sequence ID" value="AFG35753.1"/>
    <property type="molecule type" value="Genomic_DNA"/>
</dbReference>
<evidence type="ECO:0000259" key="2">
    <source>
        <dbReference type="Pfam" id="PF00561"/>
    </source>
</evidence>
<dbReference type="PANTHER" id="PTHR43798:SF31">
    <property type="entry name" value="AB HYDROLASE SUPERFAMILY PROTEIN YCLE"/>
    <property type="match status" value="1"/>
</dbReference>
<dbReference type="HOGENOM" id="CLU_020336_50_1_0"/>
<dbReference type="Gene3D" id="3.40.50.1820">
    <property type="entry name" value="alpha/beta hydrolase"/>
    <property type="match status" value="1"/>
</dbReference>
<keyword evidence="1 3" id="KW-0378">Hydrolase</keyword>
<accession>H9UE10</accession>
<dbReference type="SUPFAM" id="SSF53474">
    <property type="entry name" value="alpha/beta-Hydrolases"/>
    <property type="match status" value="1"/>
</dbReference>
<keyword evidence="3" id="KW-0012">Acyltransferase</keyword>